<dbReference type="SUPFAM" id="SSF111369">
    <property type="entry name" value="HlyD-like secretion proteins"/>
    <property type="match status" value="1"/>
</dbReference>
<dbReference type="NCBIfam" id="TIGR01730">
    <property type="entry name" value="RND_mfp"/>
    <property type="match status" value="1"/>
</dbReference>
<evidence type="ECO:0000313" key="7">
    <source>
        <dbReference type="Proteomes" id="UP000772618"/>
    </source>
</evidence>
<evidence type="ECO:0000259" key="4">
    <source>
        <dbReference type="Pfam" id="PF25954"/>
    </source>
</evidence>
<dbReference type="PANTHER" id="PTHR30097">
    <property type="entry name" value="CATION EFFLUX SYSTEM PROTEIN CUSB"/>
    <property type="match status" value="1"/>
</dbReference>
<evidence type="ECO:0000256" key="1">
    <source>
        <dbReference type="ARBA" id="ARBA00009477"/>
    </source>
</evidence>
<organism evidence="6 7">
    <name type="scientific">Chryseosolibacter indicus</name>
    <dbReference type="NCBI Taxonomy" id="2782351"/>
    <lineage>
        <taxon>Bacteria</taxon>
        <taxon>Pseudomonadati</taxon>
        <taxon>Bacteroidota</taxon>
        <taxon>Cytophagia</taxon>
        <taxon>Cytophagales</taxon>
        <taxon>Chryseotaleaceae</taxon>
        <taxon>Chryseosolibacter</taxon>
    </lineage>
</organism>
<accession>A0ABS5VKC8</accession>
<dbReference type="InterPro" id="IPR058792">
    <property type="entry name" value="Beta-barrel_RND_2"/>
</dbReference>
<name>A0ABS5VKC8_9BACT</name>
<feature type="domain" description="CzcB-like barrel-sandwich hybrid" evidence="5">
    <location>
        <begin position="78"/>
        <end position="218"/>
    </location>
</feature>
<comment type="caution">
    <text evidence="6">The sequence shown here is derived from an EMBL/GenBank/DDBJ whole genome shotgun (WGS) entry which is preliminary data.</text>
</comment>
<dbReference type="InterPro" id="IPR051909">
    <property type="entry name" value="MFP_Cation_Efflux"/>
</dbReference>
<protein>
    <submittedName>
        <fullName evidence="6">Efflux RND transporter periplasmic adaptor subunit</fullName>
    </submittedName>
</protein>
<dbReference type="EMBL" id="JAHESD010000002">
    <property type="protein sequence ID" value="MBT1701892.1"/>
    <property type="molecule type" value="Genomic_DNA"/>
</dbReference>
<keyword evidence="3" id="KW-0175">Coiled coil</keyword>
<reference evidence="6 7" key="1">
    <citation type="submission" date="2021-05" db="EMBL/GenBank/DDBJ databases">
        <title>A Polyphasic approach of four new species of the genus Ohtaekwangia: Ohtaekwangia histidinii sp. nov., Ohtaekwangia cretensis sp. nov., Ohtaekwangia indiensis sp. nov., Ohtaekwangia reichenbachii sp. nov. from diverse environment.</title>
        <authorList>
            <person name="Octaviana S."/>
        </authorList>
    </citation>
    <scope>NUCLEOTIDE SEQUENCE [LARGE SCALE GENOMIC DNA]</scope>
    <source>
        <strain evidence="6 7">PWU20</strain>
    </source>
</reference>
<feature type="coiled-coil region" evidence="3">
    <location>
        <begin position="146"/>
        <end position="173"/>
    </location>
</feature>
<dbReference type="Gene3D" id="2.40.420.20">
    <property type="match status" value="1"/>
</dbReference>
<dbReference type="Gene3D" id="2.40.30.170">
    <property type="match status" value="1"/>
</dbReference>
<dbReference type="InterPro" id="IPR058647">
    <property type="entry name" value="BSH_CzcB-like"/>
</dbReference>
<evidence type="ECO:0000259" key="5">
    <source>
        <dbReference type="Pfam" id="PF25973"/>
    </source>
</evidence>
<dbReference type="InterPro" id="IPR006143">
    <property type="entry name" value="RND_pump_MFP"/>
</dbReference>
<sequence length="371" mass="41966">MKNLLMQWARTSFNKYIYVALFGILFCCSNNEPKVEAEKKAFALSETMLNSIKLDTVKPTQVQGILNLNGKIVADENRMVEIFPIVGGNVLSIDAELGDFVKKSQTLGVIRSGEVAEYDRELTDAQSDVLVAQKNLTVKQDLYASKLVSEREIVSAQKELEKAEAALRKIKETFSIYGFNSRSEYYLKSPINGFVIDKRINRDMTLPSGHNESVFTVAELSEVWAVANVYESDISRIKEGMNVTISTLSYPGELIQGRIDKIFNVLDPETKTMKVRVRIKNQDFKLKPEMIATTRVFYNETKALPSVPASAIIFDKSRQFVMVFKDRYNIETREVELYKTTQNSAWLLSGVAPGEVVISKNQLFIYDALND</sequence>
<gene>
    <name evidence="6" type="ORF">KK060_01295</name>
</gene>
<dbReference type="Proteomes" id="UP000772618">
    <property type="component" value="Unassembled WGS sequence"/>
</dbReference>
<evidence type="ECO:0000256" key="2">
    <source>
        <dbReference type="ARBA" id="ARBA00022448"/>
    </source>
</evidence>
<comment type="similarity">
    <text evidence="1">Belongs to the membrane fusion protein (MFP) (TC 8.A.1) family.</text>
</comment>
<keyword evidence="7" id="KW-1185">Reference proteome</keyword>
<dbReference type="PANTHER" id="PTHR30097:SF4">
    <property type="entry name" value="SLR6042 PROTEIN"/>
    <property type="match status" value="1"/>
</dbReference>
<feature type="domain" description="CusB-like beta-barrel" evidence="4">
    <location>
        <begin position="222"/>
        <end position="295"/>
    </location>
</feature>
<dbReference type="RefSeq" id="WP_254151588.1">
    <property type="nucleotide sequence ID" value="NZ_JAHESD010000002.1"/>
</dbReference>
<proteinExistence type="inferred from homology"/>
<dbReference type="Pfam" id="PF25973">
    <property type="entry name" value="BSH_CzcB"/>
    <property type="match status" value="1"/>
</dbReference>
<dbReference type="Pfam" id="PF25954">
    <property type="entry name" value="Beta-barrel_RND_2"/>
    <property type="match status" value="1"/>
</dbReference>
<evidence type="ECO:0000313" key="6">
    <source>
        <dbReference type="EMBL" id="MBT1701892.1"/>
    </source>
</evidence>
<keyword evidence="2" id="KW-0813">Transport</keyword>
<evidence type="ECO:0000256" key="3">
    <source>
        <dbReference type="SAM" id="Coils"/>
    </source>
</evidence>